<accession>A0A7U2F676</accession>
<dbReference type="AlphaFoldDB" id="A0A7U2F676"/>
<feature type="compositionally biased region" description="Basic and acidic residues" evidence="1">
    <location>
        <begin position="174"/>
        <end position="192"/>
    </location>
</feature>
<name>A0A7U2F676_PHANO</name>
<evidence type="ECO:0000313" key="2">
    <source>
        <dbReference type="EMBL" id="QRC99497.1"/>
    </source>
</evidence>
<feature type="compositionally biased region" description="Polar residues" evidence="1">
    <location>
        <begin position="7"/>
        <end position="21"/>
    </location>
</feature>
<evidence type="ECO:0000313" key="3">
    <source>
        <dbReference type="Proteomes" id="UP000663193"/>
    </source>
</evidence>
<proteinExistence type="predicted"/>
<organism evidence="2 3">
    <name type="scientific">Phaeosphaeria nodorum (strain SN15 / ATCC MYA-4574 / FGSC 10173)</name>
    <name type="common">Glume blotch fungus</name>
    <name type="synonym">Parastagonospora nodorum</name>
    <dbReference type="NCBI Taxonomy" id="321614"/>
    <lineage>
        <taxon>Eukaryota</taxon>
        <taxon>Fungi</taxon>
        <taxon>Dikarya</taxon>
        <taxon>Ascomycota</taxon>
        <taxon>Pezizomycotina</taxon>
        <taxon>Dothideomycetes</taxon>
        <taxon>Pleosporomycetidae</taxon>
        <taxon>Pleosporales</taxon>
        <taxon>Pleosporineae</taxon>
        <taxon>Phaeosphaeriaceae</taxon>
        <taxon>Parastagonospora</taxon>
    </lineage>
</organism>
<gene>
    <name evidence="2" type="ORF">JI435_144060</name>
</gene>
<feature type="region of interest" description="Disordered" evidence="1">
    <location>
        <begin position="1"/>
        <end position="40"/>
    </location>
</feature>
<dbReference type="OrthoDB" id="3795350at2759"/>
<evidence type="ECO:0000256" key="1">
    <source>
        <dbReference type="SAM" id="MobiDB-lite"/>
    </source>
</evidence>
<dbReference type="VEuPathDB" id="FungiDB:JI435_144060"/>
<protein>
    <submittedName>
        <fullName evidence="2">Uncharacterized protein</fullName>
    </submittedName>
</protein>
<dbReference type="Proteomes" id="UP000663193">
    <property type="component" value="Chromosome 9"/>
</dbReference>
<sequence length="529" mass="58916">MSRDSRSPTIEPTTLPDQTPGATEAMTPRISTSVPSDEPSAKMLADMKHDIEVQLEATTRKEFHNAVNGLMWIGGRKIKAVEPRRQRIRHVVSSNKQIARAYAEFATAHRVGEKRVTFQLPLVETNEEQGEGQTDIEGVFVPESIRGQEANDTEAANSGEPGVEMEEDVMVGLKMDKRTDEDKRQASREKSMEGVGEQAVQPSSMRREPTTAPGGLSLVLSEARRRSRQVVFDIRQAGQVARTPQKQRQKARSSKSKEQGDVGAPAAGTESEDVEMTDTTYPASEASHPQMQTPIELPVLQRSAMGKQIAKRPKQSPWSGLPAAEHSVLVPVTNPEAFPVERIQVVQSQHYPSAKIMSMQTHRDIQGGIGQVTADIQDGPVNRLLIKDYRLVQALGLLHGANDTIAIRTFDLRFDETFEIILLPGQRPKDLKNFVVGELVPARHAYLHWLDYRGTADPKYAPFAMEARYIAVQLGRRAMDVWKEVDGYWQLEQGSGGSAYRRNRLMNLGEDPVYEGNGKRTLTFMSMWG</sequence>
<feature type="region of interest" description="Disordered" evidence="1">
    <location>
        <begin position="234"/>
        <end position="278"/>
    </location>
</feature>
<reference evidence="3" key="1">
    <citation type="journal article" date="2021" name="BMC Genomics">
        <title>Chromosome-level genome assembly and manually-curated proteome of model necrotroph Parastagonospora nodorum Sn15 reveals a genome-wide trove of candidate effector homologs, and redundancy of virulence-related functions within an accessory chromosome.</title>
        <authorList>
            <person name="Bertazzoni S."/>
            <person name="Jones D.A.B."/>
            <person name="Phan H.T."/>
            <person name="Tan K.-C."/>
            <person name="Hane J.K."/>
        </authorList>
    </citation>
    <scope>NUCLEOTIDE SEQUENCE [LARGE SCALE GENOMIC DNA]</scope>
    <source>
        <strain evidence="3">SN15 / ATCC MYA-4574 / FGSC 10173)</strain>
    </source>
</reference>
<dbReference type="EMBL" id="CP069031">
    <property type="protein sequence ID" value="QRC99497.1"/>
    <property type="molecule type" value="Genomic_DNA"/>
</dbReference>
<keyword evidence="3" id="KW-1185">Reference proteome</keyword>
<feature type="region of interest" description="Disordered" evidence="1">
    <location>
        <begin position="174"/>
        <end position="221"/>
    </location>
</feature>
<feature type="compositionally biased region" description="Basic residues" evidence="1">
    <location>
        <begin position="245"/>
        <end position="254"/>
    </location>
</feature>